<comment type="caution">
    <text evidence="2">The sequence shown here is derived from an EMBL/GenBank/DDBJ whole genome shotgun (WGS) entry which is preliminary data.</text>
</comment>
<evidence type="ECO:0000313" key="3">
    <source>
        <dbReference type="Proteomes" id="UP000325315"/>
    </source>
</evidence>
<feature type="region of interest" description="Disordered" evidence="1">
    <location>
        <begin position="1"/>
        <end position="26"/>
    </location>
</feature>
<gene>
    <name evidence="2" type="ORF">EPI10_016667</name>
</gene>
<keyword evidence="3" id="KW-1185">Reference proteome</keyword>
<reference evidence="3" key="1">
    <citation type="journal article" date="2019" name="Plant Biotechnol. J.">
        <title>Genome sequencing of the Australian wild diploid species Gossypium australe highlights disease resistance and delayed gland morphogenesis.</title>
        <authorList>
            <person name="Cai Y."/>
            <person name="Cai X."/>
            <person name="Wang Q."/>
            <person name="Wang P."/>
            <person name="Zhang Y."/>
            <person name="Cai C."/>
            <person name="Xu Y."/>
            <person name="Wang K."/>
            <person name="Zhou Z."/>
            <person name="Wang C."/>
            <person name="Geng S."/>
            <person name="Li B."/>
            <person name="Dong Q."/>
            <person name="Hou Y."/>
            <person name="Wang H."/>
            <person name="Ai P."/>
            <person name="Liu Z."/>
            <person name="Yi F."/>
            <person name="Sun M."/>
            <person name="An G."/>
            <person name="Cheng J."/>
            <person name="Zhang Y."/>
            <person name="Shi Q."/>
            <person name="Xie Y."/>
            <person name="Shi X."/>
            <person name="Chang Y."/>
            <person name="Huang F."/>
            <person name="Chen Y."/>
            <person name="Hong S."/>
            <person name="Mi L."/>
            <person name="Sun Q."/>
            <person name="Zhang L."/>
            <person name="Zhou B."/>
            <person name="Peng R."/>
            <person name="Zhang X."/>
            <person name="Liu F."/>
        </authorList>
    </citation>
    <scope>NUCLEOTIDE SEQUENCE [LARGE SCALE GENOMIC DNA]</scope>
    <source>
        <strain evidence="3">cv. PA1801</strain>
    </source>
</reference>
<dbReference type="EMBL" id="SMMG02000006">
    <property type="protein sequence ID" value="KAA3471003.1"/>
    <property type="molecule type" value="Genomic_DNA"/>
</dbReference>
<dbReference type="Proteomes" id="UP000325315">
    <property type="component" value="Unassembled WGS sequence"/>
</dbReference>
<protein>
    <submittedName>
        <fullName evidence="2">Rve domain-containing protein/RVT_3 domain-containing protein</fullName>
    </submittedName>
</protein>
<name>A0A5B6VPJ7_9ROSI</name>
<dbReference type="GO" id="GO:0003676">
    <property type="term" value="F:nucleic acid binding"/>
    <property type="evidence" value="ECO:0007669"/>
    <property type="project" value="InterPro"/>
</dbReference>
<dbReference type="InterPro" id="IPR012337">
    <property type="entry name" value="RNaseH-like_sf"/>
</dbReference>
<dbReference type="PANTHER" id="PTHR47266">
    <property type="entry name" value="ENDONUCLEASE-RELATED"/>
    <property type="match status" value="1"/>
</dbReference>
<evidence type="ECO:0000313" key="2">
    <source>
        <dbReference type="EMBL" id="KAA3471003.1"/>
    </source>
</evidence>
<organism evidence="2 3">
    <name type="scientific">Gossypium australe</name>
    <dbReference type="NCBI Taxonomy" id="47621"/>
    <lineage>
        <taxon>Eukaryota</taxon>
        <taxon>Viridiplantae</taxon>
        <taxon>Streptophyta</taxon>
        <taxon>Embryophyta</taxon>
        <taxon>Tracheophyta</taxon>
        <taxon>Spermatophyta</taxon>
        <taxon>Magnoliopsida</taxon>
        <taxon>eudicotyledons</taxon>
        <taxon>Gunneridae</taxon>
        <taxon>Pentapetalae</taxon>
        <taxon>rosids</taxon>
        <taxon>malvids</taxon>
        <taxon>Malvales</taxon>
        <taxon>Malvaceae</taxon>
        <taxon>Malvoideae</taxon>
        <taxon>Gossypium</taxon>
    </lineage>
</organism>
<dbReference type="AlphaFoldDB" id="A0A5B6VPJ7"/>
<accession>A0A5B6VPJ7</accession>
<sequence>MNDAHNPHTTAGTRKPGKKRSLKATTREDVHWLVRKCESYQGNAKIQRQPAEPLEIISGPWPFSTWGVDLLSPFLITTTQKMFILVVVDYFTKWIEAEALAIII</sequence>
<dbReference type="OrthoDB" id="1934939at2759"/>
<dbReference type="Gene3D" id="3.30.420.10">
    <property type="entry name" value="Ribonuclease H-like superfamily/Ribonuclease H"/>
    <property type="match status" value="1"/>
</dbReference>
<dbReference type="SUPFAM" id="SSF53098">
    <property type="entry name" value="Ribonuclease H-like"/>
    <property type="match status" value="1"/>
</dbReference>
<dbReference type="InterPro" id="IPR036397">
    <property type="entry name" value="RNaseH_sf"/>
</dbReference>
<evidence type="ECO:0000256" key="1">
    <source>
        <dbReference type="SAM" id="MobiDB-lite"/>
    </source>
</evidence>
<proteinExistence type="predicted"/>
<dbReference type="InterPro" id="IPR052160">
    <property type="entry name" value="Gypsy_RT_Integrase-like"/>
</dbReference>